<sequence>MNVDKVCNWSLKSRFSKKDMTPQFGQVAETLQRRLGVRQDCRILEARGALKLTTITDSENFAQLDEHNKDSIVTKRYHESASSHIFLNKIVNKATLDQIAKGYSITHDSGLANFDDSTPVDSNDMNQQSMIWQVKDRTRNHNDYAYNLTTRDYVLVMELITNNRKGVF</sequence>
<organism evidence="1 2">
    <name type="scientific">Reticulomyxa filosa</name>
    <dbReference type="NCBI Taxonomy" id="46433"/>
    <lineage>
        <taxon>Eukaryota</taxon>
        <taxon>Sar</taxon>
        <taxon>Rhizaria</taxon>
        <taxon>Retaria</taxon>
        <taxon>Foraminifera</taxon>
        <taxon>Monothalamids</taxon>
        <taxon>Reticulomyxidae</taxon>
        <taxon>Reticulomyxa</taxon>
    </lineage>
</organism>
<accession>X6LD66</accession>
<dbReference type="EMBL" id="ASPP01045026">
    <property type="protein sequence ID" value="ETN99071.1"/>
    <property type="molecule type" value="Genomic_DNA"/>
</dbReference>
<comment type="caution">
    <text evidence="1">The sequence shown here is derived from an EMBL/GenBank/DDBJ whole genome shotgun (WGS) entry which is preliminary data.</text>
</comment>
<evidence type="ECO:0000313" key="2">
    <source>
        <dbReference type="Proteomes" id="UP000023152"/>
    </source>
</evidence>
<reference evidence="1 2" key="1">
    <citation type="journal article" date="2013" name="Curr. Biol.">
        <title>The Genome of the Foraminiferan Reticulomyxa filosa.</title>
        <authorList>
            <person name="Glockner G."/>
            <person name="Hulsmann N."/>
            <person name="Schleicher M."/>
            <person name="Noegel A.A."/>
            <person name="Eichinger L."/>
            <person name="Gallinger C."/>
            <person name="Pawlowski J."/>
            <person name="Sierra R."/>
            <person name="Euteneuer U."/>
            <person name="Pillet L."/>
            <person name="Moustafa A."/>
            <person name="Platzer M."/>
            <person name="Groth M."/>
            <person name="Szafranski K."/>
            <person name="Schliwa M."/>
        </authorList>
    </citation>
    <scope>NUCLEOTIDE SEQUENCE [LARGE SCALE GENOMIC DNA]</scope>
</reference>
<gene>
    <name evidence="1" type="ORF">RFI_38416</name>
</gene>
<dbReference type="AlphaFoldDB" id="X6LD66"/>
<name>X6LD66_RETFI</name>
<protein>
    <submittedName>
        <fullName evidence="1">Uncharacterized protein</fullName>
    </submittedName>
</protein>
<keyword evidence="2" id="KW-1185">Reference proteome</keyword>
<proteinExistence type="predicted"/>
<evidence type="ECO:0000313" key="1">
    <source>
        <dbReference type="EMBL" id="ETN99071.1"/>
    </source>
</evidence>
<dbReference type="Proteomes" id="UP000023152">
    <property type="component" value="Unassembled WGS sequence"/>
</dbReference>